<sequence length="196" mass="21387">TRTRSVVTNTAERGKPTARLLPVSRTRATTSLHVRYRKPLLYTFVTAEANMKRGRPVAEGFVGQLADDGVANDPVATAPTAPVISSVGPAFQDGLVPGDVLADAGEVEGVESAECREVRGRESRLGHVEVFRMDCVRTSIIGRPRRLSGQRRAVFWNHRSTLSITKSRITPVTSLTANRSSDSPLWIRRPVISRGS</sequence>
<keyword evidence="2" id="KW-1185">Reference proteome</keyword>
<comment type="caution">
    <text evidence="1">The sequence shown here is derived from an EMBL/GenBank/DDBJ whole genome shotgun (WGS) entry which is preliminary data.</text>
</comment>
<dbReference type="Proteomes" id="UP000234525">
    <property type="component" value="Unassembled WGS sequence"/>
</dbReference>
<evidence type="ECO:0000313" key="1">
    <source>
        <dbReference type="EMBL" id="SMY01507.1"/>
    </source>
</evidence>
<proteinExistence type="predicted"/>
<dbReference type="AlphaFoldDB" id="A0A2H1KP41"/>
<reference evidence="1" key="1">
    <citation type="submission" date="2017-03" db="EMBL/GenBank/DDBJ databases">
        <authorList>
            <person name="Monnet C."/>
        </authorList>
    </citation>
    <scope>NUCLEOTIDE SEQUENCE [LARGE SCALE GENOMIC DNA]</scope>
    <source>
        <strain evidence="1">ATCC 9175</strain>
    </source>
</reference>
<protein>
    <submittedName>
        <fullName evidence="1">Uncharacterized protein</fullName>
    </submittedName>
</protein>
<dbReference type="EMBL" id="FXZB01000044">
    <property type="protein sequence ID" value="SMY01507.1"/>
    <property type="molecule type" value="Genomic_DNA"/>
</dbReference>
<feature type="non-terminal residue" evidence="1">
    <location>
        <position position="1"/>
    </location>
</feature>
<evidence type="ECO:0000313" key="2">
    <source>
        <dbReference type="Proteomes" id="UP000234525"/>
    </source>
</evidence>
<organism evidence="1 2">
    <name type="scientific">Brevibacterium aurantiacum</name>
    <dbReference type="NCBI Taxonomy" id="273384"/>
    <lineage>
        <taxon>Bacteria</taxon>
        <taxon>Bacillati</taxon>
        <taxon>Actinomycetota</taxon>
        <taxon>Actinomycetes</taxon>
        <taxon>Micrococcales</taxon>
        <taxon>Brevibacteriaceae</taxon>
        <taxon>Brevibacterium</taxon>
    </lineage>
</organism>
<name>A0A2H1KP41_BREAU</name>
<gene>
    <name evidence="1" type="ORF">BAUR9175_03700</name>
</gene>
<accession>A0A2H1KP41</accession>